<comment type="similarity">
    <text evidence="2">Belongs to the CPA3 antiporters (TC 2.A.63) subunit D family.</text>
</comment>
<feature type="transmembrane region" description="Helical" evidence="9">
    <location>
        <begin position="112"/>
        <end position="132"/>
    </location>
</feature>
<gene>
    <name evidence="12" type="ORF">SAMN05446037_100451</name>
</gene>
<sequence>MSSVHFPVFIILLLLGTAVSIPIMRKNFDHMMKTFVIGALMVAWLFSLGTLINTLNNGAYLYNFGNWTEIIGVQFLIDEFSAIMTFTILTIATLIVIYSIKDMEHEIPAQQFGSYYTLVYILLFSMVGITYTNDLFNMYVFMEILSLTSCGIISIKRKKENYLASFRYLMLNTIGSLSVLLGIALLYMVTGHLNMGEVSKTIAGVWQAYPINILVSLGFMITGLSIKAALFPLHIWLPDAHSTAPTPSSALLSGLVVKVYIFCVAKILFRVIGQSIVIALDVPTYLTYFAALSMIMGSIFAMGQKDIKRLLAYSSVAQIGYIFLGLGLATVQGFSAALFHIISHALMKTGLFLSAGSIIYNTGKRDIRELDGIGYEMPITMGVFTISVLGMIGIPGINGFMSKIYLSFAALEANKPLFLFVILASSFLNAIYYLPIVIAAFLKEGKERKNIMMMDRLPKSMIIPMVMIAAGSVIMGIFPQLVMNVIERVAPTFLTFY</sequence>
<feature type="transmembrane region" description="Helical" evidence="9">
    <location>
        <begin position="6"/>
        <end position="23"/>
    </location>
</feature>
<proteinExistence type="inferred from homology"/>
<feature type="transmembrane region" description="Helical" evidence="9">
    <location>
        <begin position="249"/>
        <end position="273"/>
    </location>
</feature>
<feature type="transmembrane region" description="Helical" evidence="9">
    <location>
        <begin position="373"/>
        <end position="397"/>
    </location>
</feature>
<dbReference type="GO" id="GO:0005886">
    <property type="term" value="C:plasma membrane"/>
    <property type="evidence" value="ECO:0007669"/>
    <property type="project" value="UniProtKB-SubCell"/>
</dbReference>
<dbReference type="Pfam" id="PF00662">
    <property type="entry name" value="Proton_antipo_N"/>
    <property type="match status" value="1"/>
</dbReference>
<accession>A0A239BRJ0</accession>
<keyword evidence="6 9" id="KW-1133">Transmembrane helix</keyword>
<feature type="transmembrane region" description="Helical" evidence="9">
    <location>
        <begin position="417"/>
        <end position="442"/>
    </location>
</feature>
<feature type="transmembrane region" description="Helical" evidence="9">
    <location>
        <begin position="75"/>
        <end position="100"/>
    </location>
</feature>
<dbReference type="EMBL" id="FZOJ01000004">
    <property type="protein sequence ID" value="SNS09753.1"/>
    <property type="molecule type" value="Genomic_DNA"/>
</dbReference>
<evidence type="ECO:0000256" key="1">
    <source>
        <dbReference type="ARBA" id="ARBA00004651"/>
    </source>
</evidence>
<evidence type="ECO:0000256" key="8">
    <source>
        <dbReference type="RuleBase" id="RU000320"/>
    </source>
</evidence>
<keyword evidence="13" id="KW-1185">Reference proteome</keyword>
<evidence type="ECO:0000256" key="9">
    <source>
        <dbReference type="SAM" id="Phobius"/>
    </source>
</evidence>
<feature type="transmembrane region" description="Helical" evidence="9">
    <location>
        <begin position="209"/>
        <end position="237"/>
    </location>
</feature>
<organism evidence="12 13">
    <name type="scientific">Anaerovirgula multivorans</name>
    <dbReference type="NCBI Taxonomy" id="312168"/>
    <lineage>
        <taxon>Bacteria</taxon>
        <taxon>Bacillati</taxon>
        <taxon>Bacillota</taxon>
        <taxon>Clostridia</taxon>
        <taxon>Peptostreptococcales</taxon>
        <taxon>Natronincolaceae</taxon>
        <taxon>Anaerovirgula</taxon>
    </lineage>
</organism>
<evidence type="ECO:0000256" key="5">
    <source>
        <dbReference type="ARBA" id="ARBA00022692"/>
    </source>
</evidence>
<dbReference type="Pfam" id="PF00361">
    <property type="entry name" value="Proton_antipo_M"/>
    <property type="match status" value="1"/>
</dbReference>
<feature type="transmembrane region" description="Helical" evidence="9">
    <location>
        <begin position="337"/>
        <end position="361"/>
    </location>
</feature>
<feature type="transmembrane region" description="Helical" evidence="9">
    <location>
        <begin position="462"/>
        <end position="482"/>
    </location>
</feature>
<evidence type="ECO:0000256" key="2">
    <source>
        <dbReference type="ARBA" id="ARBA00005346"/>
    </source>
</evidence>
<dbReference type="InterPro" id="IPR001750">
    <property type="entry name" value="ND/Mrp_TM"/>
</dbReference>
<feature type="transmembrane region" description="Helical" evidence="9">
    <location>
        <begin position="138"/>
        <end position="156"/>
    </location>
</feature>
<keyword evidence="4" id="KW-1003">Cell membrane</keyword>
<protein>
    <submittedName>
        <fullName evidence="12">Multisubunit sodium/proton antiporter, MrpD subunit</fullName>
    </submittedName>
</protein>
<evidence type="ECO:0000313" key="13">
    <source>
        <dbReference type="Proteomes" id="UP000198304"/>
    </source>
</evidence>
<dbReference type="PANTHER" id="PTHR42703">
    <property type="entry name" value="NADH DEHYDROGENASE"/>
    <property type="match status" value="1"/>
</dbReference>
<feature type="transmembrane region" description="Helical" evidence="9">
    <location>
        <begin position="285"/>
        <end position="303"/>
    </location>
</feature>
<dbReference type="RefSeq" id="WP_089281846.1">
    <property type="nucleotide sequence ID" value="NZ_FZOJ01000004.1"/>
</dbReference>
<feature type="transmembrane region" description="Helical" evidence="9">
    <location>
        <begin position="35"/>
        <end position="55"/>
    </location>
</feature>
<keyword evidence="5 8" id="KW-0812">Transmembrane</keyword>
<evidence type="ECO:0000259" key="10">
    <source>
        <dbReference type="Pfam" id="PF00361"/>
    </source>
</evidence>
<keyword evidence="7 9" id="KW-0472">Membrane</keyword>
<dbReference type="Proteomes" id="UP000198304">
    <property type="component" value="Unassembled WGS sequence"/>
</dbReference>
<dbReference type="PANTHER" id="PTHR42703:SF1">
    <property type="entry name" value="NA(+)_H(+) ANTIPORTER SUBUNIT D1"/>
    <property type="match status" value="1"/>
</dbReference>
<evidence type="ECO:0000256" key="6">
    <source>
        <dbReference type="ARBA" id="ARBA00022989"/>
    </source>
</evidence>
<dbReference type="InterPro" id="IPR050586">
    <property type="entry name" value="CPA3_Na-H_Antiporter_D"/>
</dbReference>
<reference evidence="12 13" key="1">
    <citation type="submission" date="2017-06" db="EMBL/GenBank/DDBJ databases">
        <authorList>
            <person name="Kim H.J."/>
            <person name="Triplett B.A."/>
        </authorList>
    </citation>
    <scope>NUCLEOTIDE SEQUENCE [LARGE SCALE GENOMIC DNA]</scope>
    <source>
        <strain evidence="12 13">SCA</strain>
    </source>
</reference>
<dbReference type="OrthoDB" id="9807568at2"/>
<feature type="transmembrane region" description="Helical" evidence="9">
    <location>
        <begin position="168"/>
        <end position="189"/>
    </location>
</feature>
<evidence type="ECO:0000256" key="4">
    <source>
        <dbReference type="ARBA" id="ARBA00022475"/>
    </source>
</evidence>
<dbReference type="PRINTS" id="PR01434">
    <property type="entry name" value="NADHDHGNASE5"/>
</dbReference>
<dbReference type="AlphaFoldDB" id="A0A239BRJ0"/>
<comment type="similarity">
    <text evidence="3">Belongs to the CPA3 antiporters (TC 2.A.63) subunit A family.</text>
</comment>
<dbReference type="InterPro" id="IPR001516">
    <property type="entry name" value="Proton_antipo_N"/>
</dbReference>
<evidence type="ECO:0000313" key="12">
    <source>
        <dbReference type="EMBL" id="SNS09753.1"/>
    </source>
</evidence>
<feature type="domain" description="NADH-Ubiquinone oxidoreductase (complex I) chain 5 N-terminal" evidence="11">
    <location>
        <begin position="71"/>
        <end position="108"/>
    </location>
</feature>
<feature type="domain" description="NADH:quinone oxidoreductase/Mrp antiporter transmembrane" evidence="10">
    <location>
        <begin position="133"/>
        <end position="427"/>
    </location>
</feature>
<evidence type="ECO:0000259" key="11">
    <source>
        <dbReference type="Pfam" id="PF00662"/>
    </source>
</evidence>
<evidence type="ECO:0000256" key="7">
    <source>
        <dbReference type="ARBA" id="ARBA00023136"/>
    </source>
</evidence>
<comment type="subcellular location">
    <subcellularLocation>
        <location evidence="1">Cell membrane</location>
        <topology evidence="1">Multi-pass membrane protein</topology>
    </subcellularLocation>
    <subcellularLocation>
        <location evidence="8">Membrane</location>
        <topology evidence="8">Multi-pass membrane protein</topology>
    </subcellularLocation>
</comment>
<feature type="transmembrane region" description="Helical" evidence="9">
    <location>
        <begin position="310"/>
        <end position="331"/>
    </location>
</feature>
<evidence type="ECO:0000256" key="3">
    <source>
        <dbReference type="ARBA" id="ARBA00008483"/>
    </source>
</evidence>
<name>A0A239BRJ0_9FIRM</name>